<reference evidence="2" key="1">
    <citation type="submission" date="2022-09" db="EMBL/GenBank/DDBJ databases">
        <title>Genome analysis and characterization of larvicidal activity of Brevibacillus strains.</title>
        <authorList>
            <person name="Patrusheva E.V."/>
            <person name="Izotova A.O."/>
            <person name="Toshchakov S.V."/>
            <person name="Sineoky S.P."/>
        </authorList>
    </citation>
    <scope>NUCLEOTIDE SEQUENCE</scope>
    <source>
        <strain evidence="2">VKPM_B-13247</strain>
    </source>
</reference>
<dbReference type="RefSeq" id="WP_258434306.1">
    <property type="nucleotide sequence ID" value="NZ_JANSGW010000026.1"/>
</dbReference>
<accession>A0AAP3DIU2</accession>
<gene>
    <name evidence="2" type="ORF">O0554_18665</name>
</gene>
<dbReference type="SMART" id="SM00842">
    <property type="entry name" value="FtsA"/>
    <property type="match status" value="1"/>
</dbReference>
<evidence type="ECO:0000259" key="1">
    <source>
        <dbReference type="SMART" id="SM00842"/>
    </source>
</evidence>
<dbReference type="EMBL" id="JAPTNE010000026">
    <property type="protein sequence ID" value="MCZ0808913.1"/>
    <property type="molecule type" value="Genomic_DNA"/>
</dbReference>
<comment type="caution">
    <text evidence="2">The sequence shown here is derived from an EMBL/GenBank/DDBJ whole genome shotgun (WGS) entry which is preliminary data.</text>
</comment>
<dbReference type="CDD" id="cd24004">
    <property type="entry name" value="ASKHA_NBD_PilM-like"/>
    <property type="match status" value="1"/>
</dbReference>
<protein>
    <submittedName>
        <fullName evidence="2">Cell division protein FtsA</fullName>
    </submittedName>
</protein>
<dbReference type="InterPro" id="IPR050696">
    <property type="entry name" value="FtsA/MreB"/>
</dbReference>
<evidence type="ECO:0000313" key="2">
    <source>
        <dbReference type="EMBL" id="MCZ0808913.1"/>
    </source>
</evidence>
<dbReference type="Pfam" id="PF14450">
    <property type="entry name" value="FtsA"/>
    <property type="match status" value="1"/>
</dbReference>
<evidence type="ECO:0000313" key="3">
    <source>
        <dbReference type="Proteomes" id="UP001077662"/>
    </source>
</evidence>
<dbReference type="GO" id="GO:0051301">
    <property type="term" value="P:cell division"/>
    <property type="evidence" value="ECO:0007669"/>
    <property type="project" value="UniProtKB-KW"/>
</dbReference>
<dbReference type="PANTHER" id="PTHR32432:SF3">
    <property type="entry name" value="ETHANOLAMINE UTILIZATION PROTEIN EUTJ"/>
    <property type="match status" value="1"/>
</dbReference>
<dbReference type="SUPFAM" id="SSF53067">
    <property type="entry name" value="Actin-like ATPase domain"/>
    <property type="match status" value="2"/>
</dbReference>
<proteinExistence type="predicted"/>
<dbReference type="InterPro" id="IPR003494">
    <property type="entry name" value="SHS2_FtsA"/>
</dbReference>
<dbReference type="Gene3D" id="3.30.420.40">
    <property type="match status" value="2"/>
</dbReference>
<keyword evidence="2" id="KW-0132">Cell division</keyword>
<organism evidence="2 3">
    <name type="scientific">Brevibacillus laterosporus</name>
    <name type="common">Bacillus laterosporus</name>
    <dbReference type="NCBI Taxonomy" id="1465"/>
    <lineage>
        <taxon>Bacteria</taxon>
        <taxon>Bacillati</taxon>
        <taxon>Bacillota</taxon>
        <taxon>Bacilli</taxon>
        <taxon>Bacillales</taxon>
        <taxon>Paenibacillaceae</taxon>
        <taxon>Brevibacillus</taxon>
    </lineage>
</organism>
<dbReference type="Proteomes" id="UP001077662">
    <property type="component" value="Unassembled WGS sequence"/>
</dbReference>
<dbReference type="InterPro" id="IPR043129">
    <property type="entry name" value="ATPase_NBD"/>
</dbReference>
<dbReference type="PANTHER" id="PTHR32432">
    <property type="entry name" value="CELL DIVISION PROTEIN FTSA-RELATED"/>
    <property type="match status" value="1"/>
</dbReference>
<dbReference type="Gene3D" id="3.30.1490.300">
    <property type="match status" value="1"/>
</dbReference>
<dbReference type="AlphaFoldDB" id="A0AAP3DIU2"/>
<keyword evidence="2" id="KW-0131">Cell cycle</keyword>
<name>A0AAP3DIU2_BRELA</name>
<feature type="domain" description="SHS2" evidence="1">
    <location>
        <begin position="31"/>
        <end position="230"/>
    </location>
</feature>
<sequence length="746" mass="81531">MIEKIRKSSIPDGKETIHLLEEHVDKQNNTLFALDIGTRSVVGLIVEPLADKDKFQIKDCYILEHKERSMLDGQIHDVLAVAEVIERIKQHLSQKHGPLQEVAVAAAGRSLKTKRVRFELPISHLPVLTKDDVLTLEFSAVQKAQAELAQELNEMDITRYYCVGYSVVNYHLDEEIIGSLIDQRGTNASVDVIATFLPRMVVDSLLAALKRSGLEMKALTLEPIAAIHVLIPTTMRRLNIALVDIGAGTSDIALTEEGSITAYGMVPTAGDEITDTLMNAYLLDFPVAEEVKRHLHDQETVQFHDILGIEHDVGADQIIAAIDSEIESLAKQISHKILELNGKAPQAVMLIGGGSLTPTLPTKVAQHLGLPANRVAVRGADAIKQFVGEHPLLNGPAFVTPVGIALAAHSQPIRYVTVTINDTPVRLFDLRKMTLGDALLAAGMDMKRLHGRPGLAMSVNVNGRLKIIPGEHGTSPTILINGRPSSLDSLISDGDIISVVSGEDGKEATALAQDLIDSSTALPLTINGEEFLQLPIVLHNSLILQHDAVLTDRMDLEMRLPKTVGEAIQSSKFATLIQEVAEAPLFTVTCNKQPYSLPRKELHILLNGKKATLLDSVYSQDTIHCEIHELKIPTIGDLITPEDMVQETVNVYVNDQLISLETGHMDIQLNGSSATMQTQLQHNDVVTIHSAVGEAPIVSDIFRYIDIPAQPIGTNQLPNFIMKVNHVVASFQTPLVSGDKVKLYWE</sequence>